<sequence length="290" mass="31909">MRWTRWDGGVRRCGALLLWPVAAGTLVVTGFLLGEYLGVARDPGAQAAARAGSASRPAASPAPSAPSARPGAGERRISRYTTRFKPGEPRVRNIEIAARILDGRTVRPGATFSFNRAVGPRTRSRGYVPAPAIVGTRLRKDVGGGICQVSTTLFNAVFQAGLDIRRVRAHSLYMPEYPQGREAAVAYPGLDFTWRNDSGHPVVIRTSYTRSTLTVSLWGRRRFDVRSRSSGRYAFAPHGAGTGRGHRCVPMAGRRGFAIDVWRTLLEDGRPVRRERFHTRYQPQPRVECA</sequence>
<dbReference type="InterPro" id="IPR052913">
    <property type="entry name" value="Glycopeptide_resist_protein"/>
</dbReference>
<dbReference type="RefSeq" id="WP_131756014.1">
    <property type="nucleotide sequence ID" value="NZ_CAACUY010000011.1"/>
</dbReference>
<organism evidence="3 4">
    <name type="scientific">Actinomadura fibrosa</name>
    <dbReference type="NCBI Taxonomy" id="111802"/>
    <lineage>
        <taxon>Bacteria</taxon>
        <taxon>Bacillati</taxon>
        <taxon>Actinomycetota</taxon>
        <taxon>Actinomycetes</taxon>
        <taxon>Streptosporangiales</taxon>
        <taxon>Thermomonosporaceae</taxon>
        <taxon>Actinomadura</taxon>
    </lineage>
</organism>
<keyword evidence="2" id="KW-0472">Membrane</keyword>
<dbReference type="EMBL" id="JBHTGP010000033">
    <property type="protein sequence ID" value="MFD0691811.1"/>
    <property type="molecule type" value="Genomic_DNA"/>
</dbReference>
<evidence type="ECO:0000256" key="1">
    <source>
        <dbReference type="SAM" id="MobiDB-lite"/>
    </source>
</evidence>
<evidence type="ECO:0000256" key="2">
    <source>
        <dbReference type="SAM" id="Phobius"/>
    </source>
</evidence>
<dbReference type="InterPro" id="IPR007391">
    <property type="entry name" value="Vancomycin_resist_VanW"/>
</dbReference>
<evidence type="ECO:0000313" key="4">
    <source>
        <dbReference type="Proteomes" id="UP001597063"/>
    </source>
</evidence>
<name>A0ABW2Y671_9ACTN</name>
<keyword evidence="2" id="KW-1133">Transmembrane helix</keyword>
<dbReference type="Pfam" id="PF04294">
    <property type="entry name" value="VanW"/>
    <property type="match status" value="1"/>
</dbReference>
<feature type="region of interest" description="Disordered" evidence="1">
    <location>
        <begin position="48"/>
        <end position="77"/>
    </location>
</feature>
<dbReference type="PANTHER" id="PTHR35788">
    <property type="entry name" value="EXPORTED PROTEIN-RELATED"/>
    <property type="match status" value="1"/>
</dbReference>
<reference evidence="4" key="1">
    <citation type="journal article" date="2019" name="Int. J. Syst. Evol. Microbiol.">
        <title>The Global Catalogue of Microorganisms (GCM) 10K type strain sequencing project: providing services to taxonomists for standard genome sequencing and annotation.</title>
        <authorList>
            <consortium name="The Broad Institute Genomics Platform"/>
            <consortium name="The Broad Institute Genome Sequencing Center for Infectious Disease"/>
            <person name="Wu L."/>
            <person name="Ma J."/>
        </authorList>
    </citation>
    <scope>NUCLEOTIDE SEQUENCE [LARGE SCALE GENOMIC DNA]</scope>
    <source>
        <strain evidence="4">JCM 9371</strain>
    </source>
</reference>
<gene>
    <name evidence="3" type="ORF">ACFQZM_45485</name>
</gene>
<evidence type="ECO:0000313" key="3">
    <source>
        <dbReference type="EMBL" id="MFD0691811.1"/>
    </source>
</evidence>
<proteinExistence type="predicted"/>
<keyword evidence="4" id="KW-1185">Reference proteome</keyword>
<feature type="transmembrane region" description="Helical" evidence="2">
    <location>
        <begin position="12"/>
        <end position="33"/>
    </location>
</feature>
<protein>
    <submittedName>
        <fullName evidence="3">VanW family protein</fullName>
    </submittedName>
</protein>
<accession>A0ABW2Y671</accession>
<keyword evidence="2" id="KW-0812">Transmembrane</keyword>
<feature type="compositionally biased region" description="Low complexity" evidence="1">
    <location>
        <begin position="48"/>
        <end position="71"/>
    </location>
</feature>
<comment type="caution">
    <text evidence="3">The sequence shown here is derived from an EMBL/GenBank/DDBJ whole genome shotgun (WGS) entry which is preliminary data.</text>
</comment>
<dbReference type="Proteomes" id="UP001597063">
    <property type="component" value="Unassembled WGS sequence"/>
</dbReference>
<dbReference type="PANTHER" id="PTHR35788:SF1">
    <property type="entry name" value="EXPORTED PROTEIN"/>
    <property type="match status" value="1"/>
</dbReference>